<dbReference type="Proteomes" id="UP000019132">
    <property type="component" value="Unassembled WGS sequence"/>
</dbReference>
<dbReference type="HOGENOM" id="CLU_000134_18_1_1"/>
<reference evidence="4" key="3">
    <citation type="submission" date="2015-02" db="UniProtKB">
        <authorList>
            <consortium name="EnsemblProtists"/>
        </authorList>
    </citation>
    <scope>IDENTIFICATION</scope>
    <source>
        <strain evidence="4">DAOM BR144</strain>
    </source>
</reference>
<dbReference type="Pfam" id="PF00023">
    <property type="entry name" value="Ank"/>
    <property type="match status" value="1"/>
</dbReference>
<feature type="repeat" description="ANK" evidence="3">
    <location>
        <begin position="18"/>
        <end position="50"/>
    </location>
</feature>
<dbReference type="Gene3D" id="1.25.40.20">
    <property type="entry name" value="Ankyrin repeat-containing domain"/>
    <property type="match status" value="1"/>
</dbReference>
<dbReference type="InterPro" id="IPR050776">
    <property type="entry name" value="Ank_Repeat/CDKN_Inhibitor"/>
</dbReference>
<dbReference type="SMART" id="SM00248">
    <property type="entry name" value="ANK"/>
    <property type="match status" value="3"/>
</dbReference>
<name>K3XDK6_GLOUD</name>
<dbReference type="SUPFAM" id="SSF48403">
    <property type="entry name" value="Ankyrin repeat"/>
    <property type="match status" value="1"/>
</dbReference>
<dbReference type="PANTHER" id="PTHR24201">
    <property type="entry name" value="ANK_REP_REGION DOMAIN-CONTAINING PROTEIN"/>
    <property type="match status" value="1"/>
</dbReference>
<keyword evidence="2 3" id="KW-0040">ANK repeat</keyword>
<protein>
    <submittedName>
        <fullName evidence="4">Uncharacterized protein</fullName>
    </submittedName>
</protein>
<dbReference type="InterPro" id="IPR036770">
    <property type="entry name" value="Ankyrin_rpt-contain_sf"/>
</dbReference>
<dbReference type="Pfam" id="PF12796">
    <property type="entry name" value="Ank_2"/>
    <property type="match status" value="1"/>
</dbReference>
<dbReference type="STRING" id="431595.K3XDK6"/>
<reference evidence="5" key="2">
    <citation type="submission" date="2010-04" db="EMBL/GenBank/DDBJ databases">
        <authorList>
            <person name="Buell R."/>
            <person name="Hamilton J."/>
            <person name="Hostetler J."/>
        </authorList>
    </citation>
    <scope>NUCLEOTIDE SEQUENCE [LARGE SCALE GENOMIC DNA]</scope>
    <source>
        <strain evidence="5">DAOM:BR144</strain>
    </source>
</reference>
<feature type="repeat" description="ANK" evidence="3">
    <location>
        <begin position="51"/>
        <end position="79"/>
    </location>
</feature>
<evidence type="ECO:0000256" key="1">
    <source>
        <dbReference type="ARBA" id="ARBA00022737"/>
    </source>
</evidence>
<evidence type="ECO:0000256" key="2">
    <source>
        <dbReference type="ARBA" id="ARBA00023043"/>
    </source>
</evidence>
<dbReference type="PRINTS" id="PR01415">
    <property type="entry name" value="ANKYRIN"/>
</dbReference>
<dbReference type="eggNOG" id="KOG4177">
    <property type="taxonomic scope" value="Eukaryota"/>
</dbReference>
<feature type="repeat" description="ANK" evidence="3">
    <location>
        <begin position="90"/>
        <end position="122"/>
    </location>
</feature>
<dbReference type="InterPro" id="IPR002110">
    <property type="entry name" value="Ankyrin_rpt"/>
</dbReference>
<reference evidence="5" key="1">
    <citation type="journal article" date="2010" name="Genome Biol.">
        <title>Genome sequence of the necrotrophic plant pathogen Pythium ultimum reveals original pathogenicity mechanisms and effector repertoire.</title>
        <authorList>
            <person name="Levesque C.A."/>
            <person name="Brouwer H."/>
            <person name="Cano L."/>
            <person name="Hamilton J.P."/>
            <person name="Holt C."/>
            <person name="Huitema E."/>
            <person name="Raffaele S."/>
            <person name="Robideau G.P."/>
            <person name="Thines M."/>
            <person name="Win J."/>
            <person name="Zerillo M.M."/>
            <person name="Beakes G.W."/>
            <person name="Boore J.L."/>
            <person name="Busam D."/>
            <person name="Dumas B."/>
            <person name="Ferriera S."/>
            <person name="Fuerstenberg S.I."/>
            <person name="Gachon C.M."/>
            <person name="Gaulin E."/>
            <person name="Govers F."/>
            <person name="Grenville-Briggs L."/>
            <person name="Horner N."/>
            <person name="Hostetler J."/>
            <person name="Jiang R.H."/>
            <person name="Johnson J."/>
            <person name="Krajaejun T."/>
            <person name="Lin H."/>
            <person name="Meijer H.J."/>
            <person name="Moore B."/>
            <person name="Morris P."/>
            <person name="Phuntmart V."/>
            <person name="Puiu D."/>
            <person name="Shetty J."/>
            <person name="Stajich J.E."/>
            <person name="Tripathy S."/>
            <person name="Wawra S."/>
            <person name="van West P."/>
            <person name="Whitty B.R."/>
            <person name="Coutinho P.M."/>
            <person name="Henrissat B."/>
            <person name="Martin F."/>
            <person name="Thomas P.D."/>
            <person name="Tyler B.M."/>
            <person name="De Vries R.P."/>
            <person name="Kamoun S."/>
            <person name="Yandell M."/>
            <person name="Tisserat N."/>
            <person name="Buell C.R."/>
        </authorList>
    </citation>
    <scope>NUCLEOTIDE SEQUENCE</scope>
    <source>
        <strain evidence="5">DAOM:BR144</strain>
    </source>
</reference>
<evidence type="ECO:0000313" key="5">
    <source>
        <dbReference type="Proteomes" id="UP000019132"/>
    </source>
</evidence>
<accession>K3XDK6</accession>
<dbReference type="EnsemblProtists" id="PYU1_T015305">
    <property type="protein sequence ID" value="PYU1_T015305"/>
    <property type="gene ID" value="PYU1_G015273"/>
</dbReference>
<dbReference type="InParanoid" id="K3XDK6"/>
<evidence type="ECO:0000313" key="4">
    <source>
        <dbReference type="EnsemblProtists" id="PYU1_T015305"/>
    </source>
</evidence>
<proteinExistence type="predicted"/>
<sequence length="166" mass="18063">MVQLLVDRGADITEKDKYGRSPLSYASEAGYFRVILILINNGLVVDNKDSNGRTALSYAAQRGYSEILSILLEAGASPNGTVVWNESQTECETSLTLAGRAGHINIVTTLIDAGADVDVRAADGETPLVSISRWDYAPEMSQEHKPICYPINCKNSIASWNFENHA</sequence>
<keyword evidence="1" id="KW-0677">Repeat</keyword>
<dbReference type="VEuPathDB" id="FungiDB:PYU1_G015273"/>
<evidence type="ECO:0000256" key="3">
    <source>
        <dbReference type="PROSITE-ProRule" id="PRU00023"/>
    </source>
</evidence>
<dbReference type="EMBL" id="ADOS01000813">
    <property type="status" value="NOT_ANNOTATED_CDS"/>
    <property type="molecule type" value="Genomic_DNA"/>
</dbReference>
<dbReference type="PROSITE" id="PS50088">
    <property type="entry name" value="ANK_REPEAT"/>
    <property type="match status" value="3"/>
</dbReference>
<dbReference type="AlphaFoldDB" id="K3XDK6"/>
<dbReference type="PROSITE" id="PS50297">
    <property type="entry name" value="ANK_REP_REGION"/>
    <property type="match status" value="3"/>
</dbReference>
<dbReference type="OMA" id="ICYPINC"/>
<organism evidence="4 5">
    <name type="scientific">Globisporangium ultimum (strain ATCC 200006 / CBS 805.95 / DAOM BR144)</name>
    <name type="common">Pythium ultimum</name>
    <dbReference type="NCBI Taxonomy" id="431595"/>
    <lineage>
        <taxon>Eukaryota</taxon>
        <taxon>Sar</taxon>
        <taxon>Stramenopiles</taxon>
        <taxon>Oomycota</taxon>
        <taxon>Peronosporomycetes</taxon>
        <taxon>Pythiales</taxon>
        <taxon>Pythiaceae</taxon>
        <taxon>Globisporangium</taxon>
    </lineage>
</organism>
<keyword evidence="5" id="KW-1185">Reference proteome</keyword>